<dbReference type="Gene3D" id="3.30.710.10">
    <property type="entry name" value="Potassium Channel Kv1.1, Chain A"/>
    <property type="match status" value="1"/>
</dbReference>
<evidence type="ECO:0000256" key="2">
    <source>
        <dbReference type="ARBA" id="ARBA00023242"/>
    </source>
</evidence>
<dbReference type="InterPro" id="IPR011333">
    <property type="entry name" value="SKP1/BTB/POZ_sf"/>
</dbReference>
<dbReference type="SMART" id="SM00225">
    <property type="entry name" value="BTB"/>
    <property type="match status" value="1"/>
</dbReference>
<dbReference type="PANTHER" id="PTHR23110">
    <property type="entry name" value="BTB DOMAIN TRANSCRIPTION FACTOR"/>
    <property type="match status" value="1"/>
</dbReference>
<protein>
    <submittedName>
        <fullName evidence="5">CLUMA_CG008731, isoform A</fullName>
    </submittedName>
</protein>
<gene>
    <name evidence="5" type="ORF">CLUMA_CG008731</name>
</gene>
<comment type="subcellular location">
    <subcellularLocation>
        <location evidence="1">Nucleus</location>
    </subcellularLocation>
</comment>
<sequence length="267" mass="30527">MDQHYCLRWNKHLTNLTDVLISLLEREALCDVTLSVGNNKTIKAHQAILSACSPYFESIFIENTHPHPIMYMGNVDFEDLKAIIEYIYKGEVNIAQNSLQKFLKTAVDLQVSTMQCCRLKFVKGLVETNNISYNPENVNEPNLSAASPIQPPDNENANFENNHGSNRHLDRGHFISERFGDNNEPHIPSYKDHDRKNDNDPRLDLSPNPDQASRKRRKVSSCDTPSLPLQSSLSRHPSESQKTKKKKLFSCDIIINRFIATIFYSLI</sequence>
<keyword evidence="2" id="KW-0539">Nucleus</keyword>
<evidence type="ECO:0000259" key="4">
    <source>
        <dbReference type="PROSITE" id="PS50097"/>
    </source>
</evidence>
<evidence type="ECO:0000313" key="6">
    <source>
        <dbReference type="Proteomes" id="UP000183832"/>
    </source>
</evidence>
<dbReference type="PROSITE" id="PS50097">
    <property type="entry name" value="BTB"/>
    <property type="match status" value="1"/>
</dbReference>
<dbReference type="AlphaFoldDB" id="A0A1J1I571"/>
<name>A0A1J1I571_9DIPT</name>
<feature type="compositionally biased region" description="Polar residues" evidence="3">
    <location>
        <begin position="135"/>
        <end position="164"/>
    </location>
</feature>
<dbReference type="SUPFAM" id="SSF54695">
    <property type="entry name" value="POZ domain"/>
    <property type="match status" value="1"/>
</dbReference>
<organism evidence="5 6">
    <name type="scientific">Clunio marinus</name>
    <dbReference type="NCBI Taxonomy" id="568069"/>
    <lineage>
        <taxon>Eukaryota</taxon>
        <taxon>Metazoa</taxon>
        <taxon>Ecdysozoa</taxon>
        <taxon>Arthropoda</taxon>
        <taxon>Hexapoda</taxon>
        <taxon>Insecta</taxon>
        <taxon>Pterygota</taxon>
        <taxon>Neoptera</taxon>
        <taxon>Endopterygota</taxon>
        <taxon>Diptera</taxon>
        <taxon>Nematocera</taxon>
        <taxon>Chironomoidea</taxon>
        <taxon>Chironomidae</taxon>
        <taxon>Clunio</taxon>
    </lineage>
</organism>
<feature type="domain" description="BTB" evidence="4">
    <location>
        <begin position="30"/>
        <end position="96"/>
    </location>
</feature>
<accession>A0A1J1I571</accession>
<dbReference type="GO" id="GO:0006357">
    <property type="term" value="P:regulation of transcription by RNA polymerase II"/>
    <property type="evidence" value="ECO:0007669"/>
    <property type="project" value="TreeGrafter"/>
</dbReference>
<feature type="compositionally biased region" description="Basic and acidic residues" evidence="3">
    <location>
        <begin position="167"/>
        <end position="203"/>
    </location>
</feature>
<dbReference type="PANTHER" id="PTHR23110:SF107">
    <property type="entry name" value="SEX DETERMINATION PROTEIN FRUITLESS"/>
    <property type="match status" value="1"/>
</dbReference>
<dbReference type="InterPro" id="IPR051095">
    <property type="entry name" value="Dros_DevTransReg"/>
</dbReference>
<dbReference type="STRING" id="568069.A0A1J1I571"/>
<dbReference type="EMBL" id="CVRI01000041">
    <property type="protein sequence ID" value="CRK95331.1"/>
    <property type="molecule type" value="Genomic_DNA"/>
</dbReference>
<dbReference type="Pfam" id="PF00651">
    <property type="entry name" value="BTB"/>
    <property type="match status" value="1"/>
</dbReference>
<evidence type="ECO:0000256" key="1">
    <source>
        <dbReference type="ARBA" id="ARBA00004123"/>
    </source>
</evidence>
<evidence type="ECO:0000256" key="3">
    <source>
        <dbReference type="SAM" id="MobiDB-lite"/>
    </source>
</evidence>
<feature type="region of interest" description="Disordered" evidence="3">
    <location>
        <begin position="135"/>
        <end position="246"/>
    </location>
</feature>
<feature type="compositionally biased region" description="Polar residues" evidence="3">
    <location>
        <begin position="221"/>
        <end position="235"/>
    </location>
</feature>
<keyword evidence="6" id="KW-1185">Reference proteome</keyword>
<proteinExistence type="predicted"/>
<dbReference type="GO" id="GO:0005634">
    <property type="term" value="C:nucleus"/>
    <property type="evidence" value="ECO:0007669"/>
    <property type="project" value="UniProtKB-SubCell"/>
</dbReference>
<dbReference type="CDD" id="cd18315">
    <property type="entry name" value="BTB_POZ_BAB-like"/>
    <property type="match status" value="1"/>
</dbReference>
<dbReference type="OrthoDB" id="5560627at2759"/>
<reference evidence="5 6" key="1">
    <citation type="submission" date="2015-04" db="EMBL/GenBank/DDBJ databases">
        <authorList>
            <person name="Syromyatnikov M.Y."/>
            <person name="Popov V.N."/>
        </authorList>
    </citation>
    <scope>NUCLEOTIDE SEQUENCE [LARGE SCALE GENOMIC DNA]</scope>
</reference>
<evidence type="ECO:0000313" key="5">
    <source>
        <dbReference type="EMBL" id="CRK95331.1"/>
    </source>
</evidence>
<dbReference type="Proteomes" id="UP000183832">
    <property type="component" value="Unassembled WGS sequence"/>
</dbReference>
<dbReference type="InterPro" id="IPR000210">
    <property type="entry name" value="BTB/POZ_dom"/>
</dbReference>